<keyword evidence="3" id="KW-1185">Reference proteome</keyword>
<dbReference type="EMBL" id="JARJCW010000052">
    <property type="protein sequence ID" value="KAJ7203141.1"/>
    <property type="molecule type" value="Genomic_DNA"/>
</dbReference>
<proteinExistence type="predicted"/>
<evidence type="ECO:0000313" key="2">
    <source>
        <dbReference type="EMBL" id="KAJ7203141.1"/>
    </source>
</evidence>
<name>A0AAD6VCI6_9AGAR</name>
<organism evidence="2 3">
    <name type="scientific">Mycena pura</name>
    <dbReference type="NCBI Taxonomy" id="153505"/>
    <lineage>
        <taxon>Eukaryota</taxon>
        <taxon>Fungi</taxon>
        <taxon>Dikarya</taxon>
        <taxon>Basidiomycota</taxon>
        <taxon>Agaricomycotina</taxon>
        <taxon>Agaricomycetes</taxon>
        <taxon>Agaricomycetidae</taxon>
        <taxon>Agaricales</taxon>
        <taxon>Marasmiineae</taxon>
        <taxon>Mycenaceae</taxon>
        <taxon>Mycena</taxon>
    </lineage>
</organism>
<reference evidence="2" key="1">
    <citation type="submission" date="2023-03" db="EMBL/GenBank/DDBJ databases">
        <title>Massive genome expansion in bonnet fungi (Mycena s.s.) driven by repeated elements and novel gene families across ecological guilds.</title>
        <authorList>
            <consortium name="Lawrence Berkeley National Laboratory"/>
            <person name="Harder C.B."/>
            <person name="Miyauchi S."/>
            <person name="Viragh M."/>
            <person name="Kuo A."/>
            <person name="Thoen E."/>
            <person name="Andreopoulos B."/>
            <person name="Lu D."/>
            <person name="Skrede I."/>
            <person name="Drula E."/>
            <person name="Henrissat B."/>
            <person name="Morin E."/>
            <person name="Kohler A."/>
            <person name="Barry K."/>
            <person name="LaButti K."/>
            <person name="Morin E."/>
            <person name="Salamov A."/>
            <person name="Lipzen A."/>
            <person name="Mereny Z."/>
            <person name="Hegedus B."/>
            <person name="Baldrian P."/>
            <person name="Stursova M."/>
            <person name="Weitz H."/>
            <person name="Taylor A."/>
            <person name="Grigoriev I.V."/>
            <person name="Nagy L.G."/>
            <person name="Martin F."/>
            <person name="Kauserud H."/>
        </authorList>
    </citation>
    <scope>NUCLEOTIDE SEQUENCE</scope>
    <source>
        <strain evidence="2">9144</strain>
    </source>
</reference>
<sequence>MTSAATKQLVLFLTRPLMRVYPAAKLVALKLCLHTALAPSTLGVATTLYLSASCPPPPALQRACALAGVRWADWIKLLSGGVDLRVFVHGTALAVQVGAQPRRTLWAAAPAVAPFEARRGRCSLGAAALHPTRVPTLLSIAFAPPCAAADEPSSDDDGASDAESDAGSDASDCTSASASSASTAATSVCSAAPAPSCAEPACAAPPPTRYLYQGGVTTVASGRVLLGVARAPDATSPPPAPRRPSSAPPALTARKPGETWRSPAVARTQTDSRSGWRKADTADSWRRPAQAAIAI</sequence>
<evidence type="ECO:0000313" key="3">
    <source>
        <dbReference type="Proteomes" id="UP001219525"/>
    </source>
</evidence>
<gene>
    <name evidence="2" type="ORF">GGX14DRAFT_652691</name>
</gene>
<feature type="compositionally biased region" description="Low complexity" evidence="1">
    <location>
        <begin position="167"/>
        <end position="176"/>
    </location>
</feature>
<comment type="caution">
    <text evidence="2">The sequence shown here is derived from an EMBL/GenBank/DDBJ whole genome shotgun (WGS) entry which is preliminary data.</text>
</comment>
<feature type="region of interest" description="Disordered" evidence="1">
    <location>
        <begin position="230"/>
        <end position="295"/>
    </location>
</feature>
<feature type="region of interest" description="Disordered" evidence="1">
    <location>
        <begin position="148"/>
        <end position="176"/>
    </location>
</feature>
<dbReference type="AlphaFoldDB" id="A0AAD6VCI6"/>
<feature type="compositionally biased region" description="Basic and acidic residues" evidence="1">
    <location>
        <begin position="277"/>
        <end position="286"/>
    </location>
</feature>
<feature type="compositionally biased region" description="Acidic residues" evidence="1">
    <location>
        <begin position="152"/>
        <end position="166"/>
    </location>
</feature>
<protein>
    <submittedName>
        <fullName evidence="2">Uncharacterized protein</fullName>
    </submittedName>
</protein>
<accession>A0AAD6VCI6</accession>
<evidence type="ECO:0000256" key="1">
    <source>
        <dbReference type="SAM" id="MobiDB-lite"/>
    </source>
</evidence>
<dbReference type="Proteomes" id="UP001219525">
    <property type="component" value="Unassembled WGS sequence"/>
</dbReference>